<accession>A0ACD0P7A1</accession>
<dbReference type="Proteomes" id="UP000245626">
    <property type="component" value="Unassembled WGS sequence"/>
</dbReference>
<keyword evidence="2" id="KW-1185">Reference proteome</keyword>
<protein>
    <submittedName>
        <fullName evidence="1">WD40 repeat-like protein</fullName>
    </submittedName>
</protein>
<organism evidence="1 2">
    <name type="scientific">Violaceomyces palustris</name>
    <dbReference type="NCBI Taxonomy" id="1673888"/>
    <lineage>
        <taxon>Eukaryota</taxon>
        <taxon>Fungi</taxon>
        <taxon>Dikarya</taxon>
        <taxon>Basidiomycota</taxon>
        <taxon>Ustilaginomycotina</taxon>
        <taxon>Ustilaginomycetes</taxon>
        <taxon>Violaceomycetales</taxon>
        <taxon>Violaceomycetaceae</taxon>
        <taxon>Violaceomyces</taxon>
    </lineage>
</organism>
<evidence type="ECO:0000313" key="2">
    <source>
        <dbReference type="Proteomes" id="UP000245626"/>
    </source>
</evidence>
<gene>
    <name evidence="1" type="ORF">IE53DRAFT_394828</name>
</gene>
<dbReference type="EMBL" id="KZ819704">
    <property type="protein sequence ID" value="PWN53906.1"/>
    <property type="molecule type" value="Genomic_DNA"/>
</dbReference>
<proteinExistence type="predicted"/>
<sequence length="378" mass="41222">MANPLPTTSTSQTSSTSASGGSSTSETPIPLTPALLSTFKPAKVFNDRVEKGKSVTSISFDDRGEHCVTSSDDETLQLYNCRTGKHVKSINSKKYGVHLARFTHRSSTVIYASTKEDDTIRYHSLHDNKFLQYFKGHKKKVVSLQMSPIDDTFLSGAVDDSVRLWDLRTPTSQGHLKVQGHPVVAYDLSGKVFAVALNERAAVLLYDIRKFDQKPFLTVTVDDTAELSQISMPPRVPVITSLEFNNQGHYLLVGTAGDVHYVVDSFTGEVRKRLVGHEGLERASDHPIGMVPEAGISGQEVGWTPDGNYVVSGSATGQIFTWNVPETGGGLYQNVYPCAVLSGHEGPSRVVGFNPRFAQLCSAGNQVAFWLPESLAEE</sequence>
<evidence type="ECO:0000313" key="1">
    <source>
        <dbReference type="EMBL" id="PWN53906.1"/>
    </source>
</evidence>
<name>A0ACD0P7A1_9BASI</name>
<reference evidence="1 2" key="1">
    <citation type="journal article" date="2018" name="Mol. Biol. Evol.">
        <title>Broad Genomic Sampling Reveals a Smut Pathogenic Ancestry of the Fungal Clade Ustilaginomycotina.</title>
        <authorList>
            <person name="Kijpornyongpan T."/>
            <person name="Mondo S.J."/>
            <person name="Barry K."/>
            <person name="Sandor L."/>
            <person name="Lee J."/>
            <person name="Lipzen A."/>
            <person name="Pangilinan J."/>
            <person name="LaButti K."/>
            <person name="Hainaut M."/>
            <person name="Henrissat B."/>
            <person name="Grigoriev I.V."/>
            <person name="Spatafora J.W."/>
            <person name="Aime M.C."/>
        </authorList>
    </citation>
    <scope>NUCLEOTIDE SEQUENCE [LARGE SCALE GENOMIC DNA]</scope>
    <source>
        <strain evidence="1 2">SA 807</strain>
    </source>
</reference>